<proteinExistence type="predicted"/>
<keyword evidence="2" id="KW-1185">Reference proteome</keyword>
<dbReference type="Proteomes" id="UP000654075">
    <property type="component" value="Unassembled WGS sequence"/>
</dbReference>
<comment type="caution">
    <text evidence="1">The sequence shown here is derived from an EMBL/GenBank/DDBJ whole genome shotgun (WGS) entry which is preliminary data.</text>
</comment>
<name>A0A813GHJ5_POLGL</name>
<organism evidence="1 2">
    <name type="scientific">Polarella glacialis</name>
    <name type="common">Dinoflagellate</name>
    <dbReference type="NCBI Taxonomy" id="89957"/>
    <lineage>
        <taxon>Eukaryota</taxon>
        <taxon>Sar</taxon>
        <taxon>Alveolata</taxon>
        <taxon>Dinophyceae</taxon>
        <taxon>Suessiales</taxon>
        <taxon>Suessiaceae</taxon>
        <taxon>Polarella</taxon>
    </lineage>
</organism>
<protein>
    <submittedName>
        <fullName evidence="1">Uncharacterized protein</fullName>
    </submittedName>
</protein>
<accession>A0A813GHJ5</accession>
<evidence type="ECO:0000313" key="1">
    <source>
        <dbReference type="EMBL" id="CAE8622138.1"/>
    </source>
</evidence>
<sequence>MLEFPTVVHDWRAKNRVAFDPKLQEMLFPSRDSLRRFATRTSETRHNKQLHDVAGTCRLDVVRRSVLELVKVFSLLPQDAVDCKAVSGFQHWLTEMSRKLCRSGSPLSARFKAISHGM</sequence>
<evidence type="ECO:0000313" key="2">
    <source>
        <dbReference type="Proteomes" id="UP000654075"/>
    </source>
</evidence>
<reference evidence="1" key="1">
    <citation type="submission" date="2021-02" db="EMBL/GenBank/DDBJ databases">
        <authorList>
            <person name="Dougan E. K."/>
            <person name="Rhodes N."/>
            <person name="Thang M."/>
            <person name="Chan C."/>
        </authorList>
    </citation>
    <scope>NUCLEOTIDE SEQUENCE</scope>
</reference>
<dbReference type="AlphaFoldDB" id="A0A813GHJ5"/>
<gene>
    <name evidence="1" type="ORF">PGLA1383_LOCUS39640</name>
</gene>
<dbReference type="EMBL" id="CAJNNV010027901">
    <property type="protein sequence ID" value="CAE8622138.1"/>
    <property type="molecule type" value="Genomic_DNA"/>
</dbReference>